<reference evidence="5 6" key="1">
    <citation type="submission" date="2017-05" db="EMBL/GenBank/DDBJ databases">
        <title>The Genome Sequence of Enterococcus mundtii 6B1_DIV0119.</title>
        <authorList>
            <consortium name="The Broad Institute Genomics Platform"/>
            <consortium name="The Broad Institute Genomic Center for Infectious Diseases"/>
            <person name="Earl A."/>
            <person name="Manson A."/>
            <person name="Schwartman J."/>
            <person name="Gilmore M."/>
            <person name="Abouelleil A."/>
            <person name="Cao P."/>
            <person name="Chapman S."/>
            <person name="Cusick C."/>
            <person name="Shea T."/>
            <person name="Young S."/>
            <person name="Neafsey D."/>
            <person name="Nusbaum C."/>
            <person name="Birren B."/>
        </authorList>
    </citation>
    <scope>NUCLEOTIDE SEQUENCE [LARGE SCALE GENOMIC DNA]</scope>
    <source>
        <strain evidence="5 6">6B1_DIV0119</strain>
    </source>
</reference>
<dbReference type="Pfam" id="PF01551">
    <property type="entry name" value="Peptidase_M23"/>
    <property type="match status" value="1"/>
</dbReference>
<dbReference type="Pfam" id="PF05257">
    <property type="entry name" value="CHAP"/>
    <property type="match status" value="1"/>
</dbReference>
<evidence type="ECO:0000256" key="1">
    <source>
        <dbReference type="SAM" id="Phobius"/>
    </source>
</evidence>
<dbReference type="CDD" id="cd16891">
    <property type="entry name" value="CwlT-like"/>
    <property type="match status" value="1"/>
</dbReference>
<proteinExistence type="predicted"/>
<dbReference type="InterPro" id="IPR011055">
    <property type="entry name" value="Dup_hybrid_motif"/>
</dbReference>
<feature type="transmembrane region" description="Helical" evidence="1">
    <location>
        <begin position="201"/>
        <end position="221"/>
    </location>
</feature>
<evidence type="ECO:0008006" key="7">
    <source>
        <dbReference type="Google" id="ProtNLM"/>
    </source>
</evidence>
<accession>A0A242KUE7</accession>
<dbReference type="InterPro" id="IPR038765">
    <property type="entry name" value="Papain-like_cys_pep_sf"/>
</dbReference>
<keyword evidence="1" id="KW-1133">Transmembrane helix</keyword>
<dbReference type="EMBL" id="NGMS01000004">
    <property type="protein sequence ID" value="OTP24866.1"/>
    <property type="molecule type" value="Genomic_DNA"/>
</dbReference>
<dbReference type="Gene3D" id="3.90.1720.10">
    <property type="entry name" value="endopeptidase domain like (from Nostoc punctiforme)"/>
    <property type="match status" value="1"/>
</dbReference>
<feature type="domain" description="CwlT-like lysozyme" evidence="4">
    <location>
        <begin position="582"/>
        <end position="749"/>
    </location>
</feature>
<name>A0A242KUE7_ENTMU</name>
<evidence type="ECO:0000259" key="2">
    <source>
        <dbReference type="Pfam" id="PF01551"/>
    </source>
</evidence>
<sequence length="901" mass="103229">MRTMRFESNQEKKTNQIKKDFKLNVYKKLYFSRHQKTEKQLSSKKKNFSYRSSKSLKQLKTAKIAASKNNSKRINKPIDQKKIKKSKIKITDRLNSYQGYVGYTGIDINSVQSKNGKFTSDSSETKINASKIRIKGMKDGIRATKRKPISGANIKGQKLKKLASKKIDAALLKHVSPKNKIRNKVKKVIIDKVGRDENGDLNLLGLILAIVLLVPVLFVMIKIVLVASVVITIISIFLAIWSFIMSIFTIKTEDMALEEAYRLVTQLDAQKNREVTRLYSQLKVNEENDEVYFVVNGVNSNPDTFTFNSNGDTYLYFLNAKYENYDITKRARTMLGYRRVTDEIQGIHKYTFNWGVEYEHQMKQETVVVENEESGEMEEIQQSREFQIAIIRVTLKTIDEYLENYPKEMNEEERDKFLPIQDLDRFENKVFLENPLGKDIYGTVIEKYGYRGRDPSVRHYGMVLKANQDAPVYAAGDAKVITVRDNLIVMNTNLNMQLTYRNLKNIRVKEGQRVSTGDFVGEAAGDLDIRVAERRWFLFVEITPVYIYPAAYIDNLVFSYPESTGYHDVGGGITGSLISPPETILQWEEEVKKACKKYNISGYENVILSIIWEETGGLPVKIGAGENGYVKISRDIMQSSESLGLPPNSIETEEESIDAGVKYFSEGLNLVEEYNLDKRVAIQAYNYGHAFIKWLVESELDYNFDVAKIFSREKSKGATVSYRNPVATRLGYTWRYVYGNMFYVPLVTSHIMTDTGDLIKIAKDELGTPNGDKYWRWFGLVNRVEWCAIFVSWVANEAGYLEEDRIPRSASCLEMIRWFTARDKYRLTTEGYIPKEGDLVFFDWNGGRTGKDHVGIVEYSDGRIVQTIEGNSGNMVRRQTYVLDSPAISGYGITRSSSISY</sequence>
<evidence type="ECO:0000259" key="4">
    <source>
        <dbReference type="Pfam" id="PF13702"/>
    </source>
</evidence>
<dbReference type="InterPro" id="IPR016047">
    <property type="entry name" value="M23ase_b-sheet_dom"/>
</dbReference>
<dbReference type="SUPFAM" id="SSF54001">
    <property type="entry name" value="Cysteine proteinases"/>
    <property type="match status" value="1"/>
</dbReference>
<evidence type="ECO:0000313" key="5">
    <source>
        <dbReference type="EMBL" id="OTP24866.1"/>
    </source>
</evidence>
<dbReference type="AlphaFoldDB" id="A0A242KUE7"/>
<protein>
    <recommendedName>
        <fullName evidence="7">Peptidase C51 domain-containing protein</fullName>
    </recommendedName>
</protein>
<dbReference type="Pfam" id="PF13702">
    <property type="entry name" value="Lysozyme_like"/>
    <property type="match status" value="1"/>
</dbReference>
<dbReference type="Gene3D" id="2.70.70.10">
    <property type="entry name" value="Glucose Permease (Domain IIA)"/>
    <property type="match status" value="1"/>
</dbReference>
<feature type="domain" description="Peptidase C51" evidence="3">
    <location>
        <begin position="782"/>
        <end position="871"/>
    </location>
</feature>
<organism evidence="5 6">
    <name type="scientific">Enterococcus mundtii</name>
    <dbReference type="NCBI Taxonomy" id="53346"/>
    <lineage>
        <taxon>Bacteria</taxon>
        <taxon>Bacillati</taxon>
        <taxon>Bacillota</taxon>
        <taxon>Bacilli</taxon>
        <taxon>Lactobacillales</taxon>
        <taxon>Enterococcaceae</taxon>
        <taxon>Enterococcus</taxon>
    </lineage>
</organism>
<keyword evidence="1" id="KW-0472">Membrane</keyword>
<comment type="caution">
    <text evidence="5">The sequence shown here is derived from an EMBL/GenBank/DDBJ whole genome shotgun (WGS) entry which is preliminary data.</text>
</comment>
<evidence type="ECO:0000259" key="3">
    <source>
        <dbReference type="Pfam" id="PF05257"/>
    </source>
</evidence>
<dbReference type="SUPFAM" id="SSF51261">
    <property type="entry name" value="Duplicated hybrid motif"/>
    <property type="match status" value="1"/>
</dbReference>
<dbReference type="InterPro" id="IPR007921">
    <property type="entry name" value="CHAP_dom"/>
</dbReference>
<dbReference type="Proteomes" id="UP000195024">
    <property type="component" value="Unassembled WGS sequence"/>
</dbReference>
<evidence type="ECO:0000313" key="6">
    <source>
        <dbReference type="Proteomes" id="UP000195024"/>
    </source>
</evidence>
<feature type="transmembrane region" description="Helical" evidence="1">
    <location>
        <begin position="227"/>
        <end position="248"/>
    </location>
</feature>
<keyword evidence="1" id="KW-0812">Transmembrane</keyword>
<feature type="domain" description="M23ase beta-sheet core" evidence="2">
    <location>
        <begin position="458"/>
        <end position="523"/>
    </location>
</feature>
<dbReference type="CDD" id="cd12797">
    <property type="entry name" value="M23_peptidase"/>
    <property type="match status" value="1"/>
</dbReference>
<dbReference type="Gene3D" id="1.10.530.10">
    <property type="match status" value="1"/>
</dbReference>
<gene>
    <name evidence="5" type="ORF">A5802_003021</name>
</gene>
<dbReference type="InterPro" id="IPR047194">
    <property type="entry name" value="CwlT-like_lysozyme"/>
</dbReference>